<dbReference type="EMBL" id="MJBS01000037">
    <property type="protein sequence ID" value="OHE99281.1"/>
    <property type="molecule type" value="Genomic_DNA"/>
</dbReference>
<sequence>MPDTSDTSATHPLASLLTPDFLTSIARSHLPPDKSKHHNLSLEWIQAGPNFDSEETKAAWWTALVTISRIPLSEMPDMMSFLPPPADPAFPEQSLGLTLLLDQGPRLLCRGADGRWTDGFFGQVSQQLAHSWLALPAEQQPNAWKRWEEAGASFEHWCLLHLFLSCPFVHSERLEDQDIALEMTEERRKGAEQRSGETDPYREKRSEVLSDALAFPRVIRAGPPAGEDVTMQEWVFWSCMLFDVHWPIIKKFGKYPYRNAVLGRESTEEEVKWLEETKHFAEASPEVAERVEKDIKANRWTALKDEVPA</sequence>
<dbReference type="GeneID" id="34558475"/>
<gene>
    <name evidence="1" type="ORF">CORC01_05322</name>
</gene>
<evidence type="ECO:0000313" key="1">
    <source>
        <dbReference type="EMBL" id="OHE99281.1"/>
    </source>
</evidence>
<name>A0A1G4BD17_9PEZI</name>
<keyword evidence="2" id="KW-1185">Reference proteome</keyword>
<reference evidence="1 2" key="1">
    <citation type="submission" date="2016-09" db="EMBL/GenBank/DDBJ databases">
        <authorList>
            <person name="Capua I."/>
            <person name="De Benedictis P."/>
            <person name="Joannis T."/>
            <person name="Lombin L.H."/>
            <person name="Cattoli G."/>
        </authorList>
    </citation>
    <scope>NUCLEOTIDE SEQUENCE [LARGE SCALE GENOMIC DNA]</scope>
    <source>
        <strain evidence="1 2">IMI 309357</strain>
    </source>
</reference>
<accession>A0A1G4BD17</accession>
<dbReference type="Gene3D" id="1.25.40.10">
    <property type="entry name" value="Tetratricopeptide repeat domain"/>
    <property type="match status" value="1"/>
</dbReference>
<dbReference type="InterPro" id="IPR011990">
    <property type="entry name" value="TPR-like_helical_dom_sf"/>
</dbReference>
<dbReference type="AlphaFoldDB" id="A0A1G4BD17"/>
<dbReference type="OrthoDB" id="414698at2759"/>
<dbReference type="InterPro" id="IPR010323">
    <property type="entry name" value="DUF924"/>
</dbReference>
<protein>
    <submittedName>
        <fullName evidence="1">Uncharacterized protein</fullName>
    </submittedName>
</protein>
<comment type="caution">
    <text evidence="1">The sequence shown here is derived from an EMBL/GenBank/DDBJ whole genome shotgun (WGS) entry which is preliminary data.</text>
</comment>
<dbReference type="Proteomes" id="UP000176998">
    <property type="component" value="Unassembled WGS sequence"/>
</dbReference>
<dbReference type="SUPFAM" id="SSF48452">
    <property type="entry name" value="TPR-like"/>
    <property type="match status" value="1"/>
</dbReference>
<evidence type="ECO:0000313" key="2">
    <source>
        <dbReference type="Proteomes" id="UP000176998"/>
    </source>
</evidence>
<dbReference type="Pfam" id="PF06041">
    <property type="entry name" value="DUF924"/>
    <property type="match status" value="1"/>
</dbReference>
<dbReference type="RefSeq" id="XP_022476430.1">
    <property type="nucleotide sequence ID" value="XM_022616965.1"/>
</dbReference>
<proteinExistence type="predicted"/>
<organism evidence="1 2">
    <name type="scientific">Colletotrichum orchidophilum</name>
    <dbReference type="NCBI Taxonomy" id="1209926"/>
    <lineage>
        <taxon>Eukaryota</taxon>
        <taxon>Fungi</taxon>
        <taxon>Dikarya</taxon>
        <taxon>Ascomycota</taxon>
        <taxon>Pezizomycotina</taxon>
        <taxon>Sordariomycetes</taxon>
        <taxon>Hypocreomycetidae</taxon>
        <taxon>Glomerellales</taxon>
        <taxon>Glomerellaceae</taxon>
        <taxon>Colletotrichum</taxon>
    </lineage>
</organism>